<dbReference type="Pfam" id="PF22483">
    <property type="entry name" value="Mu-transpos_C_2"/>
    <property type="match status" value="1"/>
</dbReference>
<evidence type="ECO:0000313" key="7">
    <source>
        <dbReference type="EMBL" id="MFD2628919.1"/>
    </source>
</evidence>
<dbReference type="InterPro" id="IPR012337">
    <property type="entry name" value="RNaseH-like_sf"/>
</dbReference>
<reference evidence="8" key="1">
    <citation type="journal article" date="2019" name="Int. J. Syst. Evol. Microbiol.">
        <title>The Global Catalogue of Microorganisms (GCM) 10K type strain sequencing project: providing services to taxonomists for standard genome sequencing and annotation.</title>
        <authorList>
            <consortium name="The Broad Institute Genomics Platform"/>
            <consortium name="The Broad Institute Genome Sequencing Center for Infectious Disease"/>
            <person name="Wu L."/>
            <person name="Ma J."/>
        </authorList>
    </citation>
    <scope>NUCLEOTIDE SEQUENCE [LARGE SCALE GENOMIC DNA]</scope>
    <source>
        <strain evidence="8">TISTR 1858</strain>
    </source>
</reference>
<dbReference type="PROSITE" id="PS50994">
    <property type="entry name" value="INTEGRASE"/>
    <property type="match status" value="1"/>
</dbReference>
<evidence type="ECO:0000259" key="6">
    <source>
        <dbReference type="PROSITE" id="PS50994"/>
    </source>
</evidence>
<comment type="caution">
    <text evidence="7">The sequence shown here is derived from an EMBL/GenBank/DDBJ whole genome shotgun (WGS) entry which is preliminary data.</text>
</comment>
<dbReference type="Gene3D" id="3.30.420.10">
    <property type="entry name" value="Ribonuclease H-like superfamily/Ribonuclease H"/>
    <property type="match status" value="1"/>
</dbReference>
<keyword evidence="8" id="KW-1185">Reference proteome</keyword>
<evidence type="ECO:0000256" key="2">
    <source>
        <dbReference type="ARBA" id="ARBA00022578"/>
    </source>
</evidence>
<evidence type="ECO:0000256" key="3">
    <source>
        <dbReference type="ARBA" id="ARBA00023125"/>
    </source>
</evidence>
<dbReference type="InterPro" id="IPR001584">
    <property type="entry name" value="Integrase_cat-core"/>
</dbReference>
<feature type="domain" description="HTH IS21-type" evidence="5">
    <location>
        <begin position="6"/>
        <end position="68"/>
    </location>
</feature>
<dbReference type="PANTHER" id="PTHR35004:SF7">
    <property type="entry name" value="INTEGRASE PROTEIN"/>
    <property type="match status" value="1"/>
</dbReference>
<dbReference type="InterPro" id="IPR036397">
    <property type="entry name" value="RNaseH_sf"/>
</dbReference>
<sequence length="501" mass="58765">MLAVEQINYIRHEVNQKGETYASIGRRMGVDPRTINKYANQEEFKKKEKQKRKSPIMDPVKPILDKWIKEDLKKKKKYQRTAKRMFQQLEKFHSFKGSYRTIRDYVSQRKSELKESMSDASLPLESFPGTAQVDFGTAPFKYHSEVIDLPYLVMSFPYSNSFYFQVFPSENTECLLEGLQRIFRYMGGVPRTIRFDNLSPAVKKIGAKGERELTDTFERFVLHYGFTYEFCNPGKGNEKGHVEAMVKYVRNNFLLPENTVLNLDQFNQTLWGLAEEDRERPHYEKEVVQIQLFKEDQESWLMLPEKEFECARYMEVKADKYGMVSIDKKQYSTSPRFAKQKVRVCVTYNNINILTENNDIIVRHSRLYGMKRKSMVWQPYLDLLSKRPRAIKYTSLYDQFPSLWTDYLADCTEEEQKSALRLLGELLKNDDFSLLNEALQLASSHGHPSVDQIKHCFYSLLNQDVVHRAITPKVSIPTVPDVTRGLSHYDSFFQKEGSINE</sequence>
<proteinExistence type="inferred from homology"/>
<gene>
    <name evidence="7" type="primary">istA</name>
    <name evidence="7" type="ORF">ACFSUN_09020</name>
</gene>
<dbReference type="Proteomes" id="UP001597451">
    <property type="component" value="Unassembled WGS sequence"/>
</dbReference>
<keyword evidence="3" id="KW-0238">DNA-binding</keyword>
<comment type="similarity">
    <text evidence="1">Belongs to the transposase IS21/IS408/IS1162 family.</text>
</comment>
<keyword evidence="2" id="KW-0815">Transposition</keyword>
<organism evidence="7 8">
    <name type="scientific">Oceanobacillus kapialis</name>
    <dbReference type="NCBI Taxonomy" id="481353"/>
    <lineage>
        <taxon>Bacteria</taxon>
        <taxon>Bacillati</taxon>
        <taxon>Bacillota</taxon>
        <taxon>Bacilli</taxon>
        <taxon>Bacillales</taxon>
        <taxon>Bacillaceae</taxon>
        <taxon>Oceanobacillus</taxon>
    </lineage>
</organism>
<dbReference type="PANTHER" id="PTHR35004">
    <property type="entry name" value="TRANSPOSASE RV3428C-RELATED"/>
    <property type="match status" value="1"/>
</dbReference>
<evidence type="ECO:0000256" key="4">
    <source>
        <dbReference type="ARBA" id="ARBA00023172"/>
    </source>
</evidence>
<evidence type="ECO:0000313" key="8">
    <source>
        <dbReference type="Proteomes" id="UP001597451"/>
    </source>
</evidence>
<name>A0ABW5PZV2_9BACI</name>
<dbReference type="NCBIfam" id="NF033546">
    <property type="entry name" value="transpos_IS21"/>
    <property type="match status" value="1"/>
</dbReference>
<accession>A0ABW5PZV2</accession>
<feature type="domain" description="Integrase catalytic" evidence="6">
    <location>
        <begin position="124"/>
        <end position="297"/>
    </location>
</feature>
<evidence type="ECO:0000256" key="1">
    <source>
        <dbReference type="ARBA" id="ARBA00009277"/>
    </source>
</evidence>
<dbReference type="InterPro" id="IPR054353">
    <property type="entry name" value="IstA-like_C"/>
</dbReference>
<dbReference type="RefSeq" id="WP_379561681.1">
    <property type="nucleotide sequence ID" value="NZ_JBHUMX010000028.1"/>
</dbReference>
<keyword evidence="4" id="KW-0233">DNA recombination</keyword>
<dbReference type="EMBL" id="JBHUMX010000028">
    <property type="protein sequence ID" value="MFD2628919.1"/>
    <property type="molecule type" value="Genomic_DNA"/>
</dbReference>
<dbReference type="PROSITE" id="PS50531">
    <property type="entry name" value="HTH_IS21"/>
    <property type="match status" value="1"/>
</dbReference>
<protein>
    <submittedName>
        <fullName evidence="7">IS21 family transposase</fullName>
    </submittedName>
</protein>
<evidence type="ECO:0000259" key="5">
    <source>
        <dbReference type="PROSITE" id="PS50531"/>
    </source>
</evidence>
<dbReference type="InterPro" id="IPR017894">
    <property type="entry name" value="HTH_IS21_transposase_type"/>
</dbReference>
<dbReference type="SUPFAM" id="SSF53098">
    <property type="entry name" value="Ribonuclease H-like"/>
    <property type="match status" value="1"/>
</dbReference>